<dbReference type="PANTHER" id="PTHR43445">
    <property type="entry name" value="UDP-N-ACETYLMURAMATE--L-ALANINE LIGASE-RELATED"/>
    <property type="match status" value="1"/>
</dbReference>
<evidence type="ECO:0000259" key="11">
    <source>
        <dbReference type="Pfam" id="PF02875"/>
    </source>
</evidence>
<keyword evidence="9" id="KW-1133">Transmembrane helix</keyword>
<dbReference type="SUPFAM" id="SSF53244">
    <property type="entry name" value="MurD-like peptide ligases, peptide-binding domain"/>
    <property type="match status" value="1"/>
</dbReference>
<keyword evidence="6" id="KW-0573">Peptidoglycan synthesis</keyword>
<dbReference type="InterPro" id="IPR050061">
    <property type="entry name" value="MurCDEF_pg_biosynth"/>
</dbReference>
<evidence type="ECO:0000313" key="13">
    <source>
        <dbReference type="EMBL" id="PZP55870.1"/>
    </source>
</evidence>
<dbReference type="InterPro" id="IPR036615">
    <property type="entry name" value="Mur_ligase_C_dom_sf"/>
</dbReference>
<dbReference type="Proteomes" id="UP000249739">
    <property type="component" value="Unassembled WGS sequence"/>
</dbReference>
<organism evidence="13 14">
    <name type="scientific">Micavibrio aeruginosavorus</name>
    <dbReference type="NCBI Taxonomy" id="349221"/>
    <lineage>
        <taxon>Bacteria</taxon>
        <taxon>Pseudomonadati</taxon>
        <taxon>Bdellovibrionota</taxon>
        <taxon>Bdellovibrionia</taxon>
        <taxon>Bdellovibrionales</taxon>
        <taxon>Pseudobdellovibrionaceae</taxon>
        <taxon>Micavibrio</taxon>
    </lineage>
</organism>
<dbReference type="Pfam" id="PF02875">
    <property type="entry name" value="Mur_ligase_C"/>
    <property type="match status" value="1"/>
</dbReference>
<dbReference type="InterPro" id="IPR013221">
    <property type="entry name" value="Mur_ligase_cen"/>
</dbReference>
<evidence type="ECO:0000256" key="3">
    <source>
        <dbReference type="ARBA" id="ARBA00022741"/>
    </source>
</evidence>
<evidence type="ECO:0000259" key="10">
    <source>
        <dbReference type="Pfam" id="PF01225"/>
    </source>
</evidence>
<gene>
    <name evidence="13" type="ORF">DI586_05485</name>
</gene>
<dbReference type="InterPro" id="IPR036565">
    <property type="entry name" value="Mur-like_cat_sf"/>
</dbReference>
<evidence type="ECO:0000256" key="4">
    <source>
        <dbReference type="ARBA" id="ARBA00022840"/>
    </source>
</evidence>
<evidence type="ECO:0000256" key="1">
    <source>
        <dbReference type="ARBA" id="ARBA00022598"/>
    </source>
</evidence>
<sequence length="468" mass="51688">MSKQHKYFFCGIGGSGMLPLAIILQGQGYEIYGSDRSYDQGRTPEKFDYIKSQGIKLSAQDGSGLKNDMILVVSSAIENSIPEVKVALEKNILILKRAELLAQFFNRAKQRIAIAGTSGKSTTTGMLGYILHEMEKNPTVMNGAVFRNFASDDNPYATALSGDKDVFVIEADESDGSIELYNPTISVLNNISLDHKSVEELRMLFGNFIGKAQHAILNIDNEEVRKLWESHVEEAVTYSLSDKTATLWAGDIKTRKDGLDCRINDKFDLSLNVPGRHNLSNALAAICAATALGIDTAKACSILSGFKGVKRRMEIVGSKNGITIIDDFAHNPDKIEASLQTLKEFPGRLLIIFQMHGYGPLKLMRRELIESFRKYLGPEDGVFMPEVLYLGGTADRSYTAQIFVEDLNANGVNANWFSSRDEIIPALAEIAESGDRIVVMGARDDTLPEFARETLKTLSRREKELAVP</sequence>
<dbReference type="AlphaFoldDB" id="A0A2W5FPT6"/>
<reference evidence="13 14" key="1">
    <citation type="submission" date="2017-08" db="EMBL/GenBank/DDBJ databases">
        <title>Infants hospitalized years apart are colonized by the same room-sourced microbial strains.</title>
        <authorList>
            <person name="Brooks B."/>
            <person name="Olm M.R."/>
            <person name="Firek B.A."/>
            <person name="Baker R."/>
            <person name="Thomas B.C."/>
            <person name="Morowitz M.J."/>
            <person name="Banfield J.F."/>
        </authorList>
    </citation>
    <scope>NUCLEOTIDE SEQUENCE [LARGE SCALE GENOMIC DNA]</scope>
    <source>
        <strain evidence="13">S2_006_000_R2_64</strain>
    </source>
</reference>
<dbReference type="Gene3D" id="3.90.190.20">
    <property type="entry name" value="Mur ligase, C-terminal domain"/>
    <property type="match status" value="1"/>
</dbReference>
<accession>A0A2W5FPT6</accession>
<proteinExistence type="predicted"/>
<dbReference type="GO" id="GO:0071555">
    <property type="term" value="P:cell wall organization"/>
    <property type="evidence" value="ECO:0007669"/>
    <property type="project" value="UniProtKB-KW"/>
</dbReference>
<feature type="transmembrane region" description="Helical" evidence="9">
    <location>
        <begin position="7"/>
        <end position="26"/>
    </location>
</feature>
<dbReference type="SUPFAM" id="SSF51984">
    <property type="entry name" value="MurCD N-terminal domain"/>
    <property type="match status" value="1"/>
</dbReference>
<evidence type="ECO:0000313" key="14">
    <source>
        <dbReference type="Proteomes" id="UP000249739"/>
    </source>
</evidence>
<dbReference type="InterPro" id="IPR004101">
    <property type="entry name" value="Mur_ligase_C"/>
</dbReference>
<keyword evidence="4" id="KW-0067">ATP-binding</keyword>
<dbReference type="GO" id="GO:0005524">
    <property type="term" value="F:ATP binding"/>
    <property type="evidence" value="ECO:0007669"/>
    <property type="project" value="UniProtKB-KW"/>
</dbReference>
<keyword evidence="9" id="KW-0472">Membrane</keyword>
<evidence type="ECO:0000259" key="12">
    <source>
        <dbReference type="Pfam" id="PF08245"/>
    </source>
</evidence>
<dbReference type="PANTHER" id="PTHR43445:SF3">
    <property type="entry name" value="UDP-N-ACETYLMURAMATE--L-ALANINE LIGASE"/>
    <property type="match status" value="1"/>
</dbReference>
<dbReference type="Pfam" id="PF01225">
    <property type="entry name" value="Mur_ligase"/>
    <property type="match status" value="1"/>
</dbReference>
<dbReference type="EMBL" id="QFOT01000047">
    <property type="protein sequence ID" value="PZP55870.1"/>
    <property type="molecule type" value="Genomic_DNA"/>
</dbReference>
<feature type="domain" description="Mur ligase central" evidence="12">
    <location>
        <begin position="114"/>
        <end position="289"/>
    </location>
</feature>
<keyword evidence="8" id="KW-0961">Cell wall biogenesis/degradation</keyword>
<keyword evidence="9" id="KW-0812">Transmembrane</keyword>
<keyword evidence="5" id="KW-0133">Cell shape</keyword>
<evidence type="ECO:0000256" key="8">
    <source>
        <dbReference type="ARBA" id="ARBA00023316"/>
    </source>
</evidence>
<evidence type="ECO:0000256" key="5">
    <source>
        <dbReference type="ARBA" id="ARBA00022960"/>
    </source>
</evidence>
<evidence type="ECO:0000256" key="7">
    <source>
        <dbReference type="ARBA" id="ARBA00023306"/>
    </source>
</evidence>
<keyword evidence="3" id="KW-0547">Nucleotide-binding</keyword>
<dbReference type="GO" id="GO:0016881">
    <property type="term" value="F:acid-amino acid ligase activity"/>
    <property type="evidence" value="ECO:0007669"/>
    <property type="project" value="InterPro"/>
</dbReference>
<keyword evidence="2" id="KW-0132">Cell division</keyword>
<dbReference type="Gene3D" id="3.40.50.720">
    <property type="entry name" value="NAD(P)-binding Rossmann-like Domain"/>
    <property type="match status" value="1"/>
</dbReference>
<keyword evidence="1 13" id="KW-0436">Ligase</keyword>
<dbReference type="InterPro" id="IPR000713">
    <property type="entry name" value="Mur_ligase_N"/>
</dbReference>
<evidence type="ECO:0000256" key="2">
    <source>
        <dbReference type="ARBA" id="ARBA00022618"/>
    </source>
</evidence>
<evidence type="ECO:0000256" key="6">
    <source>
        <dbReference type="ARBA" id="ARBA00022984"/>
    </source>
</evidence>
<dbReference type="GO" id="GO:0051301">
    <property type="term" value="P:cell division"/>
    <property type="evidence" value="ECO:0007669"/>
    <property type="project" value="UniProtKB-KW"/>
</dbReference>
<feature type="domain" description="Mur ligase C-terminal" evidence="11">
    <location>
        <begin position="311"/>
        <end position="443"/>
    </location>
</feature>
<dbReference type="SUPFAM" id="SSF53623">
    <property type="entry name" value="MurD-like peptide ligases, catalytic domain"/>
    <property type="match status" value="1"/>
</dbReference>
<dbReference type="Pfam" id="PF08245">
    <property type="entry name" value="Mur_ligase_M"/>
    <property type="match status" value="1"/>
</dbReference>
<dbReference type="Gene3D" id="3.40.1190.10">
    <property type="entry name" value="Mur-like, catalytic domain"/>
    <property type="match status" value="1"/>
</dbReference>
<feature type="domain" description="Mur ligase N-terminal catalytic" evidence="10">
    <location>
        <begin position="9"/>
        <end position="107"/>
    </location>
</feature>
<dbReference type="GO" id="GO:0008360">
    <property type="term" value="P:regulation of cell shape"/>
    <property type="evidence" value="ECO:0007669"/>
    <property type="project" value="UniProtKB-KW"/>
</dbReference>
<keyword evidence="7" id="KW-0131">Cell cycle</keyword>
<name>A0A2W5FPT6_9BACT</name>
<comment type="caution">
    <text evidence="13">The sequence shown here is derived from an EMBL/GenBank/DDBJ whole genome shotgun (WGS) entry which is preliminary data.</text>
</comment>
<dbReference type="GO" id="GO:0009252">
    <property type="term" value="P:peptidoglycan biosynthetic process"/>
    <property type="evidence" value="ECO:0007669"/>
    <property type="project" value="UniProtKB-KW"/>
</dbReference>
<evidence type="ECO:0000256" key="9">
    <source>
        <dbReference type="SAM" id="Phobius"/>
    </source>
</evidence>
<protein>
    <submittedName>
        <fullName evidence="13">UDP-N-acetylmuramate--alanine ligase</fullName>
    </submittedName>
</protein>